<accession>A0A382NL90</accession>
<dbReference type="AlphaFoldDB" id="A0A382NL90"/>
<proteinExistence type="predicted"/>
<organism evidence="1">
    <name type="scientific">marine metagenome</name>
    <dbReference type="NCBI Taxonomy" id="408172"/>
    <lineage>
        <taxon>unclassified sequences</taxon>
        <taxon>metagenomes</taxon>
        <taxon>ecological metagenomes</taxon>
    </lineage>
</organism>
<reference evidence="1" key="1">
    <citation type="submission" date="2018-05" db="EMBL/GenBank/DDBJ databases">
        <authorList>
            <person name="Lanie J.A."/>
            <person name="Ng W.-L."/>
            <person name="Kazmierczak K.M."/>
            <person name="Andrzejewski T.M."/>
            <person name="Davidsen T.M."/>
            <person name="Wayne K.J."/>
            <person name="Tettelin H."/>
            <person name="Glass J.I."/>
            <person name="Rusch D."/>
            <person name="Podicherti R."/>
            <person name="Tsui H.-C.T."/>
            <person name="Winkler M.E."/>
        </authorList>
    </citation>
    <scope>NUCLEOTIDE SEQUENCE</scope>
</reference>
<sequence>VSPTAIYPSLDAPTDTGKITFRHDGHELTLDFDIDQGAAVLPMRVIG</sequence>
<dbReference type="EMBL" id="UINC01101286">
    <property type="protein sequence ID" value="SVC61974.1"/>
    <property type="molecule type" value="Genomic_DNA"/>
</dbReference>
<feature type="non-terminal residue" evidence="1">
    <location>
        <position position="1"/>
    </location>
</feature>
<evidence type="ECO:0000313" key="1">
    <source>
        <dbReference type="EMBL" id="SVC61974.1"/>
    </source>
</evidence>
<name>A0A382NL90_9ZZZZ</name>
<protein>
    <submittedName>
        <fullName evidence="1">Uncharacterized protein</fullName>
    </submittedName>
</protein>
<gene>
    <name evidence="1" type="ORF">METZ01_LOCUS314828</name>
</gene>